<gene>
    <name evidence="15" type="ORF">P343_14215</name>
</gene>
<keyword evidence="6 12" id="KW-1133">Transmembrane helix</keyword>
<evidence type="ECO:0000256" key="3">
    <source>
        <dbReference type="ARBA" id="ARBA00022481"/>
    </source>
</evidence>
<feature type="compositionally biased region" description="Low complexity" evidence="11">
    <location>
        <begin position="371"/>
        <end position="381"/>
    </location>
</feature>
<feature type="transmembrane region" description="Helical" evidence="12">
    <location>
        <begin position="285"/>
        <end position="312"/>
    </location>
</feature>
<keyword evidence="7 12" id="KW-0472">Membrane</keyword>
<dbReference type="SUPFAM" id="SSF103190">
    <property type="entry name" value="Sensory domain-like"/>
    <property type="match status" value="1"/>
</dbReference>
<dbReference type="GO" id="GO:0006935">
    <property type="term" value="P:chemotaxis"/>
    <property type="evidence" value="ECO:0007669"/>
    <property type="project" value="UniProtKB-KW"/>
</dbReference>
<evidence type="ECO:0000256" key="5">
    <source>
        <dbReference type="ARBA" id="ARBA00022692"/>
    </source>
</evidence>
<evidence type="ECO:0000313" key="16">
    <source>
        <dbReference type="Proteomes" id="UP000018296"/>
    </source>
</evidence>
<dbReference type="SUPFAM" id="SSF58104">
    <property type="entry name" value="Methyl-accepting chemotaxis protein (MCP) signaling domain"/>
    <property type="match status" value="1"/>
</dbReference>
<dbReference type="PROSITE" id="PS50885">
    <property type="entry name" value="HAMP"/>
    <property type="match status" value="1"/>
</dbReference>
<dbReference type="OrthoDB" id="9762005at2"/>
<dbReference type="Pfam" id="PF00672">
    <property type="entry name" value="HAMP"/>
    <property type="match status" value="1"/>
</dbReference>
<evidence type="ECO:0000256" key="9">
    <source>
        <dbReference type="ARBA" id="ARBA00029447"/>
    </source>
</evidence>
<dbReference type="SMART" id="SM00304">
    <property type="entry name" value="HAMP"/>
    <property type="match status" value="1"/>
</dbReference>
<dbReference type="CDD" id="cd06225">
    <property type="entry name" value="HAMP"/>
    <property type="match status" value="1"/>
</dbReference>
<dbReference type="Pfam" id="PF02743">
    <property type="entry name" value="dCache_1"/>
    <property type="match status" value="1"/>
</dbReference>
<keyword evidence="5 12" id="KW-0812">Transmembrane</keyword>
<feature type="transmembrane region" description="Helical" evidence="12">
    <location>
        <begin position="21"/>
        <end position="42"/>
    </location>
</feature>
<evidence type="ECO:0000256" key="6">
    <source>
        <dbReference type="ARBA" id="ARBA00022989"/>
    </source>
</evidence>
<dbReference type="AlphaFoldDB" id="V6J2L2"/>
<dbReference type="CDD" id="cd12912">
    <property type="entry name" value="PDC2_MCP_like"/>
    <property type="match status" value="1"/>
</dbReference>
<evidence type="ECO:0000256" key="7">
    <source>
        <dbReference type="ARBA" id="ARBA00023136"/>
    </source>
</evidence>
<dbReference type="GO" id="GO:0007165">
    <property type="term" value="P:signal transduction"/>
    <property type="evidence" value="ECO:0007669"/>
    <property type="project" value="UniProtKB-KW"/>
</dbReference>
<protein>
    <recommendedName>
        <fullName evidence="17">Methyl-accepting chemotaxis protein</fullName>
    </recommendedName>
</protein>
<dbReference type="EMBL" id="AWTC01000015">
    <property type="protein sequence ID" value="EST10999.1"/>
    <property type="molecule type" value="Genomic_DNA"/>
</dbReference>
<dbReference type="CDD" id="cd18773">
    <property type="entry name" value="PDC1_HK_sensor"/>
    <property type="match status" value="1"/>
</dbReference>
<feature type="domain" description="Methyl-accepting transducer" evidence="13">
    <location>
        <begin position="380"/>
        <end position="616"/>
    </location>
</feature>
<keyword evidence="3" id="KW-0488">Methylation</keyword>
<dbReference type="GO" id="GO:0005886">
    <property type="term" value="C:plasma membrane"/>
    <property type="evidence" value="ECO:0007669"/>
    <property type="project" value="UniProtKB-SubCell"/>
</dbReference>
<evidence type="ECO:0000259" key="14">
    <source>
        <dbReference type="PROSITE" id="PS50885"/>
    </source>
</evidence>
<reference evidence="15 16" key="1">
    <citation type="journal article" date="2013" name="Genome Announc.">
        <title>Genome Sequence of Sporolactobacillus laevolacticus DSM442, an Efficient Polymer-Grade D-Lactate Producer from Agricultural Waste Cottonseed as a Nitrogen Source.</title>
        <authorList>
            <person name="Wang H."/>
            <person name="Wang L."/>
            <person name="Ju J."/>
            <person name="Yu B."/>
            <person name="Ma Y."/>
        </authorList>
    </citation>
    <scope>NUCLEOTIDE SEQUENCE [LARGE SCALE GENOMIC DNA]</scope>
    <source>
        <strain evidence="15 16">DSM 442</strain>
    </source>
</reference>
<feature type="domain" description="HAMP" evidence="14">
    <location>
        <begin position="309"/>
        <end position="361"/>
    </location>
</feature>
<dbReference type="Gene3D" id="3.30.450.20">
    <property type="entry name" value="PAS domain"/>
    <property type="match status" value="2"/>
</dbReference>
<dbReference type="PANTHER" id="PTHR32089">
    <property type="entry name" value="METHYL-ACCEPTING CHEMOTAXIS PROTEIN MCPB"/>
    <property type="match status" value="1"/>
</dbReference>
<dbReference type="InterPro" id="IPR033479">
    <property type="entry name" value="dCache_1"/>
</dbReference>
<evidence type="ECO:0000256" key="4">
    <source>
        <dbReference type="ARBA" id="ARBA00022500"/>
    </source>
</evidence>
<dbReference type="Gene3D" id="1.10.287.950">
    <property type="entry name" value="Methyl-accepting chemotaxis protein"/>
    <property type="match status" value="1"/>
</dbReference>
<dbReference type="RefSeq" id="WP_023511074.1">
    <property type="nucleotide sequence ID" value="NZ_AWTC01000015.1"/>
</dbReference>
<keyword evidence="4" id="KW-0145">Chemotaxis</keyword>
<dbReference type="Gene3D" id="1.10.8.500">
    <property type="entry name" value="HAMP domain in histidine kinase"/>
    <property type="match status" value="1"/>
</dbReference>
<dbReference type="InterPro" id="IPR003660">
    <property type="entry name" value="HAMP_dom"/>
</dbReference>
<evidence type="ECO:0000256" key="10">
    <source>
        <dbReference type="PROSITE-ProRule" id="PRU00284"/>
    </source>
</evidence>
<evidence type="ECO:0000256" key="2">
    <source>
        <dbReference type="ARBA" id="ARBA00022475"/>
    </source>
</evidence>
<dbReference type="PANTHER" id="PTHR32089:SF114">
    <property type="entry name" value="METHYL-ACCEPTING CHEMOTAXIS PROTEIN MCPB"/>
    <property type="match status" value="1"/>
</dbReference>
<evidence type="ECO:0000256" key="1">
    <source>
        <dbReference type="ARBA" id="ARBA00004651"/>
    </source>
</evidence>
<keyword evidence="8 10" id="KW-0807">Transducer</keyword>
<proteinExistence type="inferred from homology"/>
<dbReference type="Proteomes" id="UP000018296">
    <property type="component" value="Unassembled WGS sequence"/>
</dbReference>
<evidence type="ECO:0000313" key="15">
    <source>
        <dbReference type="EMBL" id="EST10999.1"/>
    </source>
</evidence>
<comment type="subcellular location">
    <subcellularLocation>
        <location evidence="1">Cell membrane</location>
        <topology evidence="1">Multi-pass membrane protein</topology>
    </subcellularLocation>
</comment>
<dbReference type="InterPro" id="IPR004089">
    <property type="entry name" value="MCPsignal_dom"/>
</dbReference>
<dbReference type="SMART" id="SM00283">
    <property type="entry name" value="MA"/>
    <property type="match status" value="1"/>
</dbReference>
<organism evidence="15 16">
    <name type="scientific">Sporolactobacillus laevolacticus DSM 442</name>
    <dbReference type="NCBI Taxonomy" id="1395513"/>
    <lineage>
        <taxon>Bacteria</taxon>
        <taxon>Bacillati</taxon>
        <taxon>Bacillota</taxon>
        <taxon>Bacilli</taxon>
        <taxon>Bacillales</taxon>
        <taxon>Sporolactobacillaceae</taxon>
        <taxon>Sporolactobacillus</taxon>
    </lineage>
</organism>
<evidence type="ECO:0000256" key="8">
    <source>
        <dbReference type="ARBA" id="ARBA00023224"/>
    </source>
</evidence>
<comment type="similarity">
    <text evidence="9">Belongs to the methyl-accepting chemotaxis (MCP) protein family.</text>
</comment>
<name>V6J2L2_9BACL</name>
<dbReference type="Pfam" id="PF00015">
    <property type="entry name" value="MCPsignal"/>
    <property type="match status" value="1"/>
</dbReference>
<feature type="compositionally biased region" description="Basic and acidic residues" evidence="11">
    <location>
        <begin position="382"/>
        <end position="391"/>
    </location>
</feature>
<accession>V6J2L2</accession>
<evidence type="ECO:0000256" key="12">
    <source>
        <dbReference type="SAM" id="Phobius"/>
    </source>
</evidence>
<evidence type="ECO:0008006" key="17">
    <source>
        <dbReference type="Google" id="ProtNLM"/>
    </source>
</evidence>
<dbReference type="STRING" id="1395513.P343_14215"/>
<evidence type="ECO:0000259" key="13">
    <source>
        <dbReference type="PROSITE" id="PS50111"/>
    </source>
</evidence>
<sequence>MSEKKASYRINFFKLTLKRSLIIAAVLFTLLPAAIVGVSSFFNAKQAVTDQMENSAKTSVTLLNQNITQVIAKEKTRLDYLASHISAENMTNGENREILNTLLSQQQSDDGLAQVYVGNKKGYYVYTPQSLIKPAGYNPSKRPWFKAAMANRDHIVVNEPYSSELVKDYVVSISETTTDGQGVVGMDLKLDDIQSISNGVKVGEKGYSFILSRDGYIVAHPKLKPGTMVPDAKLFKVTRKSGQGAFDTVYKGDAKRDIYMTNKDTGWIIIGSLMKDEVSSNTNSILFRSLLVGGITALIAVIVSLFAVVLIVRPIKNLISVARKVAEKNLTEYAHTDGFEEFKHLGQGFNQMIDSLSEVLNQVDDKATALASSSEELTASTEENKATSDEVAHSIQEIASGAQDQNQKVDASKKNVDAIYQEIENISTKASTLHDKSIAATGTVNSGKQSLTQVAEQIKIIRSTNNNVMTALNDLIEKMKLIDYTNNLINDIASQTHLLSLNAAIEAARAGEHGKGFSVVAEEIQKLANQSSESTKKISEVEQSISEKVQELVQSMQSGAEQVEKGIAVADEATQSFNNIEDTVASVSNATDDVTRSVEAISGETGEIVKRIADIAQLSEDASGLTENVSAAAEEQSASMEEIANNATNLSTLADELRQIVARFSLNKK</sequence>
<feature type="region of interest" description="Disordered" evidence="11">
    <location>
        <begin position="371"/>
        <end position="391"/>
    </location>
</feature>
<dbReference type="InterPro" id="IPR029151">
    <property type="entry name" value="Sensor-like_sf"/>
</dbReference>
<evidence type="ECO:0000256" key="11">
    <source>
        <dbReference type="SAM" id="MobiDB-lite"/>
    </source>
</evidence>
<keyword evidence="2" id="KW-1003">Cell membrane</keyword>
<dbReference type="PATRIC" id="fig|1395513.3.peg.2882"/>
<dbReference type="PROSITE" id="PS50111">
    <property type="entry name" value="CHEMOTAXIS_TRANSDUC_2"/>
    <property type="match status" value="1"/>
</dbReference>
<dbReference type="eggNOG" id="COG0840">
    <property type="taxonomic scope" value="Bacteria"/>
</dbReference>
<comment type="caution">
    <text evidence="15">The sequence shown here is derived from an EMBL/GenBank/DDBJ whole genome shotgun (WGS) entry which is preliminary data.</text>
</comment>
<keyword evidence="16" id="KW-1185">Reference proteome</keyword>